<feature type="domain" description="CusB-like beta-barrel" evidence="4">
    <location>
        <begin position="325"/>
        <end position="398"/>
    </location>
</feature>
<sequence length="496" mass="51397">MIADRVSPAPGTKPRLPYSRVLWLAGSTMVVLGALTYWVIRRSHPPAPARYLTAAVRKGTLSETDAATGEVMPADTFTVSVPANATLTHLMVHVGQTVTAGRVLATFSDPTLASEVATQQATVLGDENQVRELSSPLYAAAQQAAITAAQDTLTQAENQLAADRALGTVRASTSGTVTQLLPPGTVVVAGETVAMVAQTPITAPLSGTISVWDAHSGEDVSAGTPLMTLTSAALNAKIAGDASQVATCEAQLNKVTLQDSPTQLATALAQAQAQLQRDQQTLAQEQQAFSRLASTAPFSGQIVSVNPTPPSSGKLLTLNSTALMVTVPIPETQIPAIAVGQSVTVTFPALPGRADHGTVQSIAPVGVYANGVSNFPVNIALNHSGGIRYGMTAQVAIMVHTVHNAWLIPLAALKTHGAHHFVDILSSGSAPPITRVPVHVVLENASTVAVRSPRLVPTDRVITATLTSASGTLHLKTRGRAVHKSARRKKGGKALS</sequence>
<keyword evidence="3" id="KW-0472">Membrane</keyword>
<evidence type="ECO:0000256" key="1">
    <source>
        <dbReference type="ARBA" id="ARBA00004196"/>
    </source>
</evidence>
<dbReference type="InterPro" id="IPR058792">
    <property type="entry name" value="Beta-barrel_RND_2"/>
</dbReference>
<reference evidence="5 6" key="1">
    <citation type="journal article" date="2014" name="BMC Genomics">
        <title>Comparison of environmental and isolate Sulfobacillus genomes reveals diverse carbon, sulfur, nitrogen, and hydrogen metabolisms.</title>
        <authorList>
            <person name="Justice N.B."/>
            <person name="Norman A."/>
            <person name="Brown C.T."/>
            <person name="Singh A."/>
            <person name="Thomas B.C."/>
            <person name="Banfield J.F."/>
        </authorList>
    </citation>
    <scope>NUCLEOTIDE SEQUENCE [LARGE SCALE GENOMIC DNA]</scope>
    <source>
        <strain evidence="5">AMDSBA4</strain>
    </source>
</reference>
<evidence type="ECO:0000256" key="2">
    <source>
        <dbReference type="ARBA" id="ARBA00023054"/>
    </source>
</evidence>
<feature type="transmembrane region" description="Helical" evidence="3">
    <location>
        <begin position="21"/>
        <end position="40"/>
    </location>
</feature>
<comment type="subcellular location">
    <subcellularLocation>
        <location evidence="1">Cell envelope</location>
    </subcellularLocation>
</comment>
<evidence type="ECO:0000256" key="3">
    <source>
        <dbReference type="SAM" id="Phobius"/>
    </source>
</evidence>
<dbReference type="PANTHER" id="PTHR32347">
    <property type="entry name" value="EFFLUX SYSTEM COMPONENT YKNX-RELATED"/>
    <property type="match status" value="1"/>
</dbReference>
<dbReference type="EMBL" id="PXYW01000004">
    <property type="protein sequence ID" value="PSR35066.1"/>
    <property type="molecule type" value="Genomic_DNA"/>
</dbReference>
<gene>
    <name evidence="5" type="ORF">C7B46_02615</name>
</gene>
<evidence type="ECO:0000313" key="6">
    <source>
        <dbReference type="Proteomes" id="UP000242972"/>
    </source>
</evidence>
<name>A0A2T2XKP3_9FIRM</name>
<dbReference type="PANTHER" id="PTHR32347:SF23">
    <property type="entry name" value="BLL5650 PROTEIN"/>
    <property type="match status" value="1"/>
</dbReference>
<comment type="caution">
    <text evidence="5">The sequence shown here is derived from an EMBL/GenBank/DDBJ whole genome shotgun (WGS) entry which is preliminary data.</text>
</comment>
<keyword evidence="3" id="KW-1133">Transmembrane helix</keyword>
<dbReference type="Gene3D" id="2.40.30.170">
    <property type="match status" value="1"/>
</dbReference>
<dbReference type="Gene3D" id="2.40.50.100">
    <property type="match status" value="1"/>
</dbReference>
<dbReference type="Pfam" id="PF25954">
    <property type="entry name" value="Beta-barrel_RND_2"/>
    <property type="match status" value="1"/>
</dbReference>
<keyword evidence="2" id="KW-0175">Coiled coil</keyword>
<keyword evidence="3" id="KW-0812">Transmembrane</keyword>
<dbReference type="Proteomes" id="UP000242972">
    <property type="component" value="Unassembled WGS sequence"/>
</dbReference>
<evidence type="ECO:0000313" key="5">
    <source>
        <dbReference type="EMBL" id="PSR35066.1"/>
    </source>
</evidence>
<dbReference type="GO" id="GO:0042597">
    <property type="term" value="C:periplasmic space"/>
    <property type="evidence" value="ECO:0007669"/>
    <property type="project" value="UniProtKB-SubCell"/>
</dbReference>
<protein>
    <recommendedName>
        <fullName evidence="4">CusB-like beta-barrel domain-containing protein</fullName>
    </recommendedName>
</protein>
<evidence type="ECO:0000259" key="4">
    <source>
        <dbReference type="Pfam" id="PF25954"/>
    </source>
</evidence>
<proteinExistence type="predicted"/>
<organism evidence="5 6">
    <name type="scientific">Sulfobacillus benefaciens</name>
    <dbReference type="NCBI Taxonomy" id="453960"/>
    <lineage>
        <taxon>Bacteria</taxon>
        <taxon>Bacillati</taxon>
        <taxon>Bacillota</taxon>
        <taxon>Clostridia</taxon>
        <taxon>Eubacteriales</taxon>
        <taxon>Clostridiales Family XVII. Incertae Sedis</taxon>
        <taxon>Sulfobacillus</taxon>
    </lineage>
</organism>
<dbReference type="InterPro" id="IPR050465">
    <property type="entry name" value="UPF0194_transport"/>
</dbReference>
<dbReference type="SUPFAM" id="SSF111369">
    <property type="entry name" value="HlyD-like secretion proteins"/>
    <property type="match status" value="1"/>
</dbReference>
<accession>A0A2T2XKP3</accession>
<dbReference type="AlphaFoldDB" id="A0A2T2XKP3"/>